<feature type="domain" description="FecR protein" evidence="2">
    <location>
        <begin position="123"/>
        <end position="208"/>
    </location>
</feature>
<dbReference type="PIRSF" id="PIRSF018266">
    <property type="entry name" value="FecR"/>
    <property type="match status" value="1"/>
</dbReference>
<organism evidence="4 5">
    <name type="scientific">Shivajiella indica</name>
    <dbReference type="NCBI Taxonomy" id="872115"/>
    <lineage>
        <taxon>Bacteria</taxon>
        <taxon>Pseudomonadati</taxon>
        <taxon>Bacteroidota</taxon>
        <taxon>Cytophagia</taxon>
        <taxon>Cytophagales</taxon>
        <taxon>Cyclobacteriaceae</taxon>
        <taxon>Shivajiella</taxon>
    </lineage>
</organism>
<reference evidence="5" key="1">
    <citation type="journal article" date="2019" name="Int. J. Syst. Evol. Microbiol.">
        <title>The Global Catalogue of Microorganisms (GCM) 10K type strain sequencing project: providing services to taxonomists for standard genome sequencing and annotation.</title>
        <authorList>
            <consortium name="The Broad Institute Genomics Platform"/>
            <consortium name="The Broad Institute Genome Sequencing Center for Infectious Disease"/>
            <person name="Wu L."/>
            <person name="Ma J."/>
        </authorList>
    </citation>
    <scope>NUCLEOTIDE SEQUENCE [LARGE SCALE GENOMIC DNA]</scope>
    <source>
        <strain evidence="5">KCTC 19812</strain>
    </source>
</reference>
<dbReference type="Proteomes" id="UP001597414">
    <property type="component" value="Unassembled WGS sequence"/>
</dbReference>
<accession>A0ABW5BC91</accession>
<protein>
    <submittedName>
        <fullName evidence="4">FecR family protein</fullName>
    </submittedName>
</protein>
<keyword evidence="1" id="KW-0812">Transmembrane</keyword>
<sequence>MNPESEHIEELIGKFLFGEASEPEAKELKEWCAISPENQKYLDDAQWIVEKSQLSGQKEFDSEIAWAKVGSKINPEKVKRSSIFTVWKIAASLVLLIGLSYLFYIWMTPKQEFQYLSKNRVETYMMPDLTEITLNQQSEILVEYSHRKNKGTIQLTGEALISIPEGKKVNWIVKTGDLLIEDIGTIFQVNAHPDNPIVEVTVQEGIVRFYSKNQEGITLQAGEKGTYDRYSELFSKSIAGPNVAAFKTRMLTFQEEELGLVIATLESVYGKKIILAGNISTCKLTVVFENEDLETVLSVISETLGLEVIDEENLIRISGDGCF</sequence>
<evidence type="ECO:0000313" key="4">
    <source>
        <dbReference type="EMBL" id="MFD2203134.1"/>
    </source>
</evidence>
<gene>
    <name evidence="4" type="ORF">ACFSKV_16270</name>
</gene>
<feature type="domain" description="Protein FecR C-terminal" evidence="3">
    <location>
        <begin position="251"/>
        <end position="315"/>
    </location>
</feature>
<evidence type="ECO:0000259" key="3">
    <source>
        <dbReference type="Pfam" id="PF16344"/>
    </source>
</evidence>
<dbReference type="RefSeq" id="WP_380805056.1">
    <property type="nucleotide sequence ID" value="NZ_JBHUIV010000020.1"/>
</dbReference>
<evidence type="ECO:0000259" key="2">
    <source>
        <dbReference type="Pfam" id="PF04773"/>
    </source>
</evidence>
<dbReference type="Pfam" id="PF16344">
    <property type="entry name" value="FecR_C"/>
    <property type="match status" value="1"/>
</dbReference>
<feature type="transmembrane region" description="Helical" evidence="1">
    <location>
        <begin position="86"/>
        <end position="107"/>
    </location>
</feature>
<dbReference type="Pfam" id="PF04773">
    <property type="entry name" value="FecR"/>
    <property type="match status" value="1"/>
</dbReference>
<proteinExistence type="predicted"/>
<evidence type="ECO:0000313" key="5">
    <source>
        <dbReference type="Proteomes" id="UP001597414"/>
    </source>
</evidence>
<dbReference type="PANTHER" id="PTHR30273:SF2">
    <property type="entry name" value="PROTEIN FECR"/>
    <property type="match status" value="1"/>
</dbReference>
<dbReference type="InterPro" id="IPR006860">
    <property type="entry name" value="FecR"/>
</dbReference>
<comment type="caution">
    <text evidence="4">The sequence shown here is derived from an EMBL/GenBank/DDBJ whole genome shotgun (WGS) entry which is preliminary data.</text>
</comment>
<evidence type="ECO:0000256" key="1">
    <source>
        <dbReference type="SAM" id="Phobius"/>
    </source>
</evidence>
<dbReference type="PANTHER" id="PTHR30273">
    <property type="entry name" value="PERIPLASMIC SIGNAL SENSOR AND SIGMA FACTOR ACTIVATOR FECR-RELATED"/>
    <property type="match status" value="1"/>
</dbReference>
<dbReference type="Gene3D" id="3.55.50.30">
    <property type="match status" value="1"/>
</dbReference>
<dbReference type="InterPro" id="IPR012373">
    <property type="entry name" value="Ferrdict_sens_TM"/>
</dbReference>
<dbReference type="InterPro" id="IPR032508">
    <property type="entry name" value="FecR_C"/>
</dbReference>
<dbReference type="Gene3D" id="2.60.120.1440">
    <property type="match status" value="1"/>
</dbReference>
<keyword evidence="1" id="KW-0472">Membrane</keyword>
<keyword evidence="5" id="KW-1185">Reference proteome</keyword>
<name>A0ABW5BC91_9BACT</name>
<dbReference type="EMBL" id="JBHUIV010000020">
    <property type="protein sequence ID" value="MFD2203134.1"/>
    <property type="molecule type" value="Genomic_DNA"/>
</dbReference>
<keyword evidence="1" id="KW-1133">Transmembrane helix</keyword>